<organism evidence="1 2">
    <name type="scientific">Paramecium sonneborni</name>
    <dbReference type="NCBI Taxonomy" id="65129"/>
    <lineage>
        <taxon>Eukaryota</taxon>
        <taxon>Sar</taxon>
        <taxon>Alveolata</taxon>
        <taxon>Ciliophora</taxon>
        <taxon>Intramacronucleata</taxon>
        <taxon>Oligohymenophorea</taxon>
        <taxon>Peniculida</taxon>
        <taxon>Parameciidae</taxon>
        <taxon>Paramecium</taxon>
    </lineage>
</organism>
<protein>
    <submittedName>
        <fullName evidence="1">Uncharacterized protein</fullName>
    </submittedName>
</protein>
<evidence type="ECO:0000313" key="1">
    <source>
        <dbReference type="EMBL" id="CAD8089907.1"/>
    </source>
</evidence>
<proteinExistence type="predicted"/>
<dbReference type="Proteomes" id="UP000692954">
    <property type="component" value="Unassembled WGS sequence"/>
</dbReference>
<name>A0A8S1NA87_9CILI</name>
<dbReference type="OrthoDB" id="323946at2759"/>
<dbReference type="EMBL" id="CAJJDN010000055">
    <property type="protein sequence ID" value="CAD8089907.1"/>
    <property type="molecule type" value="Genomic_DNA"/>
</dbReference>
<comment type="caution">
    <text evidence="1">The sequence shown here is derived from an EMBL/GenBank/DDBJ whole genome shotgun (WGS) entry which is preliminary data.</text>
</comment>
<keyword evidence="2" id="KW-1185">Reference proteome</keyword>
<sequence length="361" mass="42977">MKFPFFQLCETFFEQNRYPNCEECDGPTNEDWLSCQKNQANLFTVTQSMCCPYNTIDHQICLCYKETNLQFIQEPFINTECLYGYFELDNERYRCPSMIYQFVYIVQYPSCQYELYISQLDQTEKLQQSYPIQLLFDGNDIKLASLQLDIQTILNDLQNYSFLLIFISCPDSFILEDGKCIIDKITVSREVNKKNVSYSFIQCKLCLIKNCIYCFEYQNDEYSFKSTLYKNFESFNLVNQIINVGCKKGFLLILKLENAQYNNQKFQVIQYHFINLNGICTLSSQTDFSIALAMINCEKYYSNCLQCVLIPKSKLQWDILALQFKAIVKKFQIIHIFKIFFMQYKEIFLRQRNMFNLFKVL</sequence>
<gene>
    <name evidence="1" type="ORF">PSON_ATCC_30995.1.T0550048</name>
</gene>
<reference evidence="1" key="1">
    <citation type="submission" date="2021-01" db="EMBL/GenBank/DDBJ databases">
        <authorList>
            <consortium name="Genoscope - CEA"/>
            <person name="William W."/>
        </authorList>
    </citation>
    <scope>NUCLEOTIDE SEQUENCE</scope>
</reference>
<dbReference type="AlphaFoldDB" id="A0A8S1NA87"/>
<accession>A0A8S1NA87</accession>
<evidence type="ECO:0000313" key="2">
    <source>
        <dbReference type="Proteomes" id="UP000692954"/>
    </source>
</evidence>